<accession>A0ABP9YZU7</accession>
<comment type="caution">
    <text evidence="2">The sequence shown here is derived from an EMBL/GenBank/DDBJ whole genome shotgun (WGS) entry which is preliminary data.</text>
</comment>
<keyword evidence="1" id="KW-0732">Signal</keyword>
<organism evidence="2 3">
    <name type="scientific">Mucor flavus</name>
    <dbReference type="NCBI Taxonomy" id="439312"/>
    <lineage>
        <taxon>Eukaryota</taxon>
        <taxon>Fungi</taxon>
        <taxon>Fungi incertae sedis</taxon>
        <taxon>Mucoromycota</taxon>
        <taxon>Mucoromycotina</taxon>
        <taxon>Mucoromycetes</taxon>
        <taxon>Mucorales</taxon>
        <taxon>Mucorineae</taxon>
        <taxon>Mucoraceae</taxon>
        <taxon>Mucor</taxon>
    </lineage>
</organism>
<evidence type="ECO:0000256" key="1">
    <source>
        <dbReference type="SAM" id="SignalP"/>
    </source>
</evidence>
<evidence type="ECO:0000313" key="3">
    <source>
        <dbReference type="Proteomes" id="UP001473302"/>
    </source>
</evidence>
<dbReference type="Proteomes" id="UP001473302">
    <property type="component" value="Unassembled WGS sequence"/>
</dbReference>
<dbReference type="EMBL" id="BAABUK010000013">
    <property type="protein sequence ID" value="GAA5812360.1"/>
    <property type="molecule type" value="Genomic_DNA"/>
</dbReference>
<name>A0ABP9YZU7_9FUNG</name>
<gene>
    <name evidence="2" type="ORF">MFLAVUS_005812</name>
</gene>
<keyword evidence="3" id="KW-1185">Reference proteome</keyword>
<protein>
    <submittedName>
        <fullName evidence="2">Uncharacterized protein</fullName>
    </submittedName>
</protein>
<proteinExistence type="predicted"/>
<feature type="chain" id="PRO_5046574811" evidence="1">
    <location>
        <begin position="17"/>
        <end position="165"/>
    </location>
</feature>
<evidence type="ECO:0000313" key="2">
    <source>
        <dbReference type="EMBL" id="GAA5812360.1"/>
    </source>
</evidence>
<reference evidence="2 3" key="1">
    <citation type="submission" date="2024-04" db="EMBL/GenBank/DDBJ databases">
        <title>genome sequences of Mucor flavus KT1a and Helicostylum pulchrum KT1b strains isolated from the surface of a dry-aged beef.</title>
        <authorList>
            <person name="Toyotome T."/>
            <person name="Hosono M."/>
            <person name="Torimaru M."/>
            <person name="Fukuda K."/>
            <person name="Mikami N."/>
        </authorList>
    </citation>
    <scope>NUCLEOTIDE SEQUENCE [LARGE SCALE GENOMIC DNA]</scope>
    <source>
        <strain evidence="2 3">KT1a</strain>
    </source>
</reference>
<feature type="signal peptide" evidence="1">
    <location>
        <begin position="1"/>
        <end position="16"/>
    </location>
</feature>
<sequence length="165" mass="17908">MKVLYILCLLVAVTQAASLNIPDRGGVGISIVSSNEFCMYLPPGPGLSVSATENDAIAFCQTPTSYAKVFPVGFIKSAHYVRTSTYVQVTGRMNSSTYDIQVEDGGGQYDHKNLPKGTCNGMKYWVNVLEPDNDIYCIRCCQLKGDCNIGISTYGCAHIIPGNYN</sequence>